<gene>
    <name evidence="6" type="ORF">CLOSTMETH_02004</name>
</gene>
<dbReference type="eggNOG" id="COG1131">
    <property type="taxonomic scope" value="Bacteria"/>
</dbReference>
<accession>C0EDS6</accession>
<dbReference type="AlphaFoldDB" id="C0EDS6"/>
<dbReference type="InterPro" id="IPR003593">
    <property type="entry name" value="AAA+_ATPase"/>
</dbReference>
<comment type="similarity">
    <text evidence="1">Belongs to the ABC transporter superfamily.</text>
</comment>
<dbReference type="Gene3D" id="3.40.50.300">
    <property type="entry name" value="P-loop containing nucleotide triphosphate hydrolases"/>
    <property type="match status" value="1"/>
</dbReference>
<sequence length="312" mass="34570">MKGKVIWMKQNTALLIEHLTKRYGSKEVVSDVNITVGRGEIYGLVGKNGAGKTTILRMICGLAYPTQGSIELFGSEKLNEERKRIGSIIETPSFYPYLSARDNLEYYRRVRGIPNRAVVDEVLALVGLSDTGKKKFKNFSLGMKQKLGFALAIMGNPDLLILDEPTNGLDPMGIVDFREMLLRINRERGITIIISSHILSELSQLATTYGFIDQGRMVQQISAAEMSRSCRHCIELRVDDANKAAALLESKLGCTDYEVLDSGQIRVYQCIDQPELINETLVVNGVLVSRLAQSGANLENYFIDLVGGAHHA</sequence>
<dbReference type="SUPFAM" id="SSF52540">
    <property type="entry name" value="P-loop containing nucleoside triphosphate hydrolases"/>
    <property type="match status" value="1"/>
</dbReference>
<dbReference type="PROSITE" id="PS00211">
    <property type="entry name" value="ABC_TRANSPORTER_1"/>
    <property type="match status" value="1"/>
</dbReference>
<dbReference type="SMART" id="SM00382">
    <property type="entry name" value="AAA"/>
    <property type="match status" value="1"/>
</dbReference>
<dbReference type="InterPro" id="IPR017871">
    <property type="entry name" value="ABC_transporter-like_CS"/>
</dbReference>
<evidence type="ECO:0000256" key="1">
    <source>
        <dbReference type="ARBA" id="ARBA00005417"/>
    </source>
</evidence>
<keyword evidence="3" id="KW-0547">Nucleotide-binding</keyword>
<dbReference type="CDD" id="cd03268">
    <property type="entry name" value="ABC_BcrA_bacitracin_resist"/>
    <property type="match status" value="1"/>
</dbReference>
<reference evidence="6 7" key="1">
    <citation type="submission" date="2009-01" db="EMBL/GenBank/DDBJ databases">
        <authorList>
            <person name="Fulton L."/>
            <person name="Clifton S."/>
            <person name="Fulton B."/>
            <person name="Xu J."/>
            <person name="Minx P."/>
            <person name="Pepin K.H."/>
            <person name="Johnson M."/>
            <person name="Bhonagiri V."/>
            <person name="Nash W.E."/>
            <person name="Mardis E.R."/>
            <person name="Wilson R.K."/>
        </authorList>
    </citation>
    <scope>NUCLEOTIDE SEQUENCE [LARGE SCALE GENOMIC DNA]</scope>
    <source>
        <strain evidence="6 7">DSM 5476</strain>
    </source>
</reference>
<reference evidence="6 7" key="2">
    <citation type="submission" date="2009-02" db="EMBL/GenBank/DDBJ databases">
        <title>Draft genome sequence of Clostridium methylpentosum (DSM 5476).</title>
        <authorList>
            <person name="Sudarsanam P."/>
            <person name="Ley R."/>
            <person name="Guruge J."/>
            <person name="Turnbaugh P.J."/>
            <person name="Mahowald M."/>
            <person name="Liep D."/>
            <person name="Gordon J."/>
        </authorList>
    </citation>
    <scope>NUCLEOTIDE SEQUENCE [LARGE SCALE GENOMIC DNA]</scope>
    <source>
        <strain evidence="6 7">DSM 5476</strain>
    </source>
</reference>
<evidence type="ECO:0000259" key="5">
    <source>
        <dbReference type="PROSITE" id="PS50893"/>
    </source>
</evidence>
<dbReference type="HOGENOM" id="CLU_000604_1_2_9"/>
<keyword evidence="4 6" id="KW-0067">ATP-binding</keyword>
<dbReference type="PANTHER" id="PTHR43335">
    <property type="entry name" value="ABC TRANSPORTER, ATP-BINDING PROTEIN"/>
    <property type="match status" value="1"/>
</dbReference>
<dbReference type="PANTHER" id="PTHR43335:SF8">
    <property type="entry name" value="ABC TRANSPORTER, ATP-BINDING PROTEIN"/>
    <property type="match status" value="1"/>
</dbReference>
<organism evidence="6 7">
    <name type="scientific">[Clostridium] methylpentosum DSM 5476</name>
    <dbReference type="NCBI Taxonomy" id="537013"/>
    <lineage>
        <taxon>Bacteria</taxon>
        <taxon>Bacillati</taxon>
        <taxon>Bacillota</taxon>
        <taxon>Clostridia</taxon>
        <taxon>Eubacteriales</taxon>
        <taxon>Oscillospiraceae</taxon>
        <taxon>Oscillospiraceae incertae sedis</taxon>
    </lineage>
</organism>
<keyword evidence="7" id="KW-1185">Reference proteome</keyword>
<name>C0EDS6_9FIRM</name>
<evidence type="ECO:0000313" key="6">
    <source>
        <dbReference type="EMBL" id="EEG30274.1"/>
    </source>
</evidence>
<feature type="domain" description="ABC transporter" evidence="5">
    <location>
        <begin position="14"/>
        <end position="239"/>
    </location>
</feature>
<dbReference type="GO" id="GO:0016887">
    <property type="term" value="F:ATP hydrolysis activity"/>
    <property type="evidence" value="ECO:0007669"/>
    <property type="project" value="InterPro"/>
</dbReference>
<dbReference type="Pfam" id="PF00005">
    <property type="entry name" value="ABC_tran"/>
    <property type="match status" value="1"/>
</dbReference>
<protein>
    <submittedName>
        <fullName evidence="6">ABC transporter, ATP-binding protein</fullName>
    </submittedName>
</protein>
<dbReference type="Proteomes" id="UP000003340">
    <property type="component" value="Unassembled WGS sequence"/>
</dbReference>
<proteinExistence type="inferred from homology"/>
<dbReference type="GO" id="GO:0005524">
    <property type="term" value="F:ATP binding"/>
    <property type="evidence" value="ECO:0007669"/>
    <property type="project" value="UniProtKB-KW"/>
</dbReference>
<dbReference type="EMBL" id="ACEC01000066">
    <property type="protein sequence ID" value="EEG30274.1"/>
    <property type="molecule type" value="Genomic_DNA"/>
</dbReference>
<evidence type="ECO:0000313" key="7">
    <source>
        <dbReference type="Proteomes" id="UP000003340"/>
    </source>
</evidence>
<evidence type="ECO:0000256" key="4">
    <source>
        <dbReference type="ARBA" id="ARBA00022840"/>
    </source>
</evidence>
<dbReference type="InterPro" id="IPR003439">
    <property type="entry name" value="ABC_transporter-like_ATP-bd"/>
</dbReference>
<comment type="caution">
    <text evidence="6">The sequence shown here is derived from an EMBL/GenBank/DDBJ whole genome shotgun (WGS) entry which is preliminary data.</text>
</comment>
<dbReference type="InterPro" id="IPR027417">
    <property type="entry name" value="P-loop_NTPase"/>
</dbReference>
<dbReference type="PROSITE" id="PS50893">
    <property type="entry name" value="ABC_TRANSPORTER_2"/>
    <property type="match status" value="1"/>
</dbReference>
<evidence type="ECO:0000256" key="2">
    <source>
        <dbReference type="ARBA" id="ARBA00022448"/>
    </source>
</evidence>
<evidence type="ECO:0000256" key="3">
    <source>
        <dbReference type="ARBA" id="ARBA00022741"/>
    </source>
</evidence>
<keyword evidence="2" id="KW-0813">Transport</keyword>
<dbReference type="STRING" id="537013.CLOSTMETH_02004"/>